<sequence length="441" mass="49962">MDEAKNIDYRGIGEGLSVARRRDSSLSESTISLSDDWQTLLRQRETPYSATSVAERTPDIQVADTAHEGSSALSLRDTQLVTLANGQHSQRNLTPLERYRFDVQTHEQLALGQKPDRRYLSEFNTSLDAPARLATESTPRDSASSCSILGSSSNGDTDVTPSLELNDLIRMKDSPGWQAVPPEEQANCLRRIAKLRRRFKQEGNPRSRKAVRVRKRSKRSDESNESLEPGYWVDLTAELPTISTLTSPPTSRKVPNHQHQHQIHHARSSESLRPRANARRRSTTLANATPVTRHKQLEYTVDSRAADVFFSLHCDGAEDPIYISEVGQRSMNFNFRFFDLSSAGPSVTRLSGVKIRVWAKRRASWCLLLSQNIDLRSLHYLGSLRNQHFAPNCLIFHLEDEMYSLDLPSKRPEPKQTLPLPSCSYNTLMKLSNLTILFRMH</sequence>
<keyword evidence="2" id="KW-1185">Reference proteome</keyword>
<accession>A0ACC1P4Z9</accession>
<name>A0ACC1P4Z9_9PEZI</name>
<evidence type="ECO:0000313" key="2">
    <source>
        <dbReference type="Proteomes" id="UP001143856"/>
    </source>
</evidence>
<evidence type="ECO:0000313" key="1">
    <source>
        <dbReference type="EMBL" id="KAJ2985786.1"/>
    </source>
</evidence>
<comment type="caution">
    <text evidence="1">The sequence shown here is derived from an EMBL/GenBank/DDBJ whole genome shotgun (WGS) entry which is preliminary data.</text>
</comment>
<protein>
    <submittedName>
        <fullName evidence="1">Uncharacterized protein</fullName>
    </submittedName>
</protein>
<dbReference type="Proteomes" id="UP001143856">
    <property type="component" value="Unassembled WGS sequence"/>
</dbReference>
<organism evidence="1 2">
    <name type="scientific">Xylaria curta</name>
    <dbReference type="NCBI Taxonomy" id="42375"/>
    <lineage>
        <taxon>Eukaryota</taxon>
        <taxon>Fungi</taxon>
        <taxon>Dikarya</taxon>
        <taxon>Ascomycota</taxon>
        <taxon>Pezizomycotina</taxon>
        <taxon>Sordariomycetes</taxon>
        <taxon>Xylariomycetidae</taxon>
        <taxon>Xylariales</taxon>
        <taxon>Xylariaceae</taxon>
        <taxon>Xylaria</taxon>
    </lineage>
</organism>
<gene>
    <name evidence="1" type="ORF">NUW58_g5350</name>
</gene>
<proteinExistence type="predicted"/>
<dbReference type="EMBL" id="JAPDGR010001048">
    <property type="protein sequence ID" value="KAJ2985786.1"/>
    <property type="molecule type" value="Genomic_DNA"/>
</dbReference>
<reference evidence="1" key="1">
    <citation type="submission" date="2022-10" db="EMBL/GenBank/DDBJ databases">
        <title>Genome Sequence of Xylaria curta.</title>
        <authorList>
            <person name="Buettner E."/>
        </authorList>
    </citation>
    <scope>NUCLEOTIDE SEQUENCE</scope>
    <source>
        <strain evidence="1">Babe10</strain>
    </source>
</reference>